<evidence type="ECO:0000256" key="3">
    <source>
        <dbReference type="ARBA" id="ARBA00022692"/>
    </source>
</evidence>
<feature type="domain" description="EamA" evidence="7">
    <location>
        <begin position="162"/>
        <end position="296"/>
    </location>
</feature>
<dbReference type="OrthoDB" id="4167046at2"/>
<dbReference type="PANTHER" id="PTHR32322:SF18">
    <property type="entry name" value="S-ADENOSYLMETHIONINE_S-ADENOSYLHOMOCYSTEINE TRANSPORTER"/>
    <property type="match status" value="1"/>
</dbReference>
<dbReference type="InterPro" id="IPR000620">
    <property type="entry name" value="EamA_dom"/>
</dbReference>
<feature type="transmembrane region" description="Helical" evidence="6">
    <location>
        <begin position="258"/>
        <end position="277"/>
    </location>
</feature>
<dbReference type="HOGENOM" id="CLU_033863_4_2_0"/>
<evidence type="ECO:0000313" key="8">
    <source>
        <dbReference type="EMBL" id="BAM07045.1"/>
    </source>
</evidence>
<feature type="transmembrane region" description="Helical" evidence="6">
    <location>
        <begin position="157"/>
        <end position="176"/>
    </location>
</feature>
<reference evidence="8 9" key="1">
    <citation type="journal article" date="2012" name="J. Bacteriol.">
        <title>Complete Genome Sequence of Leptospirillum ferrooxidans Strain C2-3, Isolated from a Fresh Volcanic Ash Deposit on the Island of Miyake, Japan.</title>
        <authorList>
            <person name="Fujimura R."/>
            <person name="Sato Y."/>
            <person name="Nishizawa T."/>
            <person name="Oshima K."/>
            <person name="Kim S.-W."/>
            <person name="Hattori M."/>
            <person name="Kamijo T."/>
            <person name="Ohta H."/>
        </authorList>
    </citation>
    <scope>NUCLEOTIDE SEQUENCE [LARGE SCALE GENOMIC DNA]</scope>
    <source>
        <strain evidence="8 9">C2-3</strain>
    </source>
</reference>
<evidence type="ECO:0000313" key="9">
    <source>
        <dbReference type="Proteomes" id="UP000007382"/>
    </source>
</evidence>
<dbReference type="eggNOG" id="COG0697">
    <property type="taxonomic scope" value="Bacteria"/>
</dbReference>
<evidence type="ECO:0000256" key="5">
    <source>
        <dbReference type="ARBA" id="ARBA00023136"/>
    </source>
</evidence>
<dbReference type="Proteomes" id="UP000007382">
    <property type="component" value="Chromosome"/>
</dbReference>
<dbReference type="Pfam" id="PF00892">
    <property type="entry name" value="EamA"/>
    <property type="match status" value="2"/>
</dbReference>
<dbReference type="InterPro" id="IPR050638">
    <property type="entry name" value="AA-Vitamin_Transporters"/>
</dbReference>
<reference evidence="9" key="2">
    <citation type="submission" date="2012-03" db="EMBL/GenBank/DDBJ databases">
        <title>The complete genome sequence of the pioneer microbe on fresh volcanic deposit, Leptospirillum ferrooxidans strain C2-3.</title>
        <authorList>
            <person name="Fujimura R."/>
            <person name="Sato Y."/>
            <person name="Nishizawa T."/>
            <person name="Nanba K."/>
            <person name="Oshima K."/>
            <person name="Hattori M."/>
            <person name="Kamijo T."/>
            <person name="Ohta H."/>
        </authorList>
    </citation>
    <scope>NUCLEOTIDE SEQUENCE [LARGE SCALE GENOMIC DNA]</scope>
    <source>
        <strain evidence="9">C2-3</strain>
    </source>
</reference>
<keyword evidence="2" id="KW-1003">Cell membrane</keyword>
<dbReference type="STRING" id="1162668.LFE_1362"/>
<evidence type="ECO:0000259" key="7">
    <source>
        <dbReference type="Pfam" id="PF00892"/>
    </source>
</evidence>
<proteinExistence type="predicted"/>
<keyword evidence="9" id="KW-1185">Reference proteome</keyword>
<protein>
    <recommendedName>
        <fullName evidence="7">EamA domain-containing protein</fullName>
    </recommendedName>
</protein>
<gene>
    <name evidence="8" type="ordered locus">LFE_1362</name>
</gene>
<feature type="transmembrane region" description="Helical" evidence="6">
    <location>
        <begin position="224"/>
        <end position="246"/>
    </location>
</feature>
<evidence type="ECO:0000256" key="6">
    <source>
        <dbReference type="SAM" id="Phobius"/>
    </source>
</evidence>
<feature type="domain" description="EamA" evidence="7">
    <location>
        <begin position="7"/>
        <end position="146"/>
    </location>
</feature>
<feature type="transmembrane region" description="Helical" evidence="6">
    <location>
        <begin position="36"/>
        <end position="58"/>
    </location>
</feature>
<dbReference type="KEGG" id="lfc:LFE_1362"/>
<keyword evidence="3 6" id="KW-0812">Transmembrane</keyword>
<comment type="subcellular location">
    <subcellularLocation>
        <location evidence="1">Cell membrane</location>
        <topology evidence="1">Multi-pass membrane protein</topology>
    </subcellularLocation>
</comment>
<dbReference type="RefSeq" id="WP_014449533.1">
    <property type="nucleotide sequence ID" value="NC_017094.1"/>
</dbReference>
<evidence type="ECO:0000256" key="1">
    <source>
        <dbReference type="ARBA" id="ARBA00004651"/>
    </source>
</evidence>
<name>I0IP46_LEPFC</name>
<dbReference type="GO" id="GO:0005886">
    <property type="term" value="C:plasma membrane"/>
    <property type="evidence" value="ECO:0007669"/>
    <property type="project" value="UniProtKB-SubCell"/>
</dbReference>
<dbReference type="EMBL" id="AP012342">
    <property type="protein sequence ID" value="BAM07045.1"/>
    <property type="molecule type" value="Genomic_DNA"/>
</dbReference>
<dbReference type="PANTHER" id="PTHR32322">
    <property type="entry name" value="INNER MEMBRANE TRANSPORTER"/>
    <property type="match status" value="1"/>
</dbReference>
<keyword evidence="4 6" id="KW-1133">Transmembrane helix</keyword>
<feature type="transmembrane region" description="Helical" evidence="6">
    <location>
        <begin position="100"/>
        <end position="120"/>
    </location>
</feature>
<feature type="transmembrane region" description="Helical" evidence="6">
    <location>
        <begin position="197"/>
        <end position="218"/>
    </location>
</feature>
<dbReference type="PATRIC" id="fig|1162668.3.peg.1611"/>
<dbReference type="AlphaFoldDB" id="I0IP46"/>
<feature type="transmembrane region" description="Helical" evidence="6">
    <location>
        <begin position="283"/>
        <end position="301"/>
    </location>
</feature>
<evidence type="ECO:0000256" key="2">
    <source>
        <dbReference type="ARBA" id="ARBA00022475"/>
    </source>
</evidence>
<feature type="transmembrane region" description="Helical" evidence="6">
    <location>
        <begin position="127"/>
        <end position="145"/>
    </location>
</feature>
<feature type="transmembrane region" description="Helical" evidence="6">
    <location>
        <begin position="70"/>
        <end position="88"/>
    </location>
</feature>
<sequence length="322" mass="35199">MGNSFFLGVLMCVLAVTSWGAMFPVMEHALRFMDPFYLTAIRYGIASILFLVILFFLEGRHAFATEGREISLWVFGTLGFAGFGFLVFKGQQEISGHDGVIIAAVITATMPLLAAFVTWYASGKKPASFTILMLVFAFIGVLLVVTKGDFSLLKSMGSRLFADTIILAGVFCWVFYTRGGNQFPDWSPLRYTALSCALGSLSIIGLTGVGTMIGWLHLPNEEQLYSVTWDLGYMILGAGILGVFAWNAGNRLLGSVNGVLFINLVPVVALGISFMTGEHVSSGEILGASLVITSLISNNLFQRPETQSFVFRLRKKINVFFR</sequence>
<evidence type="ECO:0000256" key="4">
    <source>
        <dbReference type="ARBA" id="ARBA00022989"/>
    </source>
</evidence>
<keyword evidence="5 6" id="KW-0472">Membrane</keyword>
<accession>I0IP46</accession>
<organism evidence="8 9">
    <name type="scientific">Leptospirillum ferrooxidans (strain C2-3)</name>
    <dbReference type="NCBI Taxonomy" id="1162668"/>
    <lineage>
        <taxon>Bacteria</taxon>
        <taxon>Pseudomonadati</taxon>
        <taxon>Nitrospirota</taxon>
        <taxon>Nitrospiria</taxon>
        <taxon>Nitrospirales</taxon>
        <taxon>Nitrospiraceae</taxon>
        <taxon>Leptospirillum</taxon>
    </lineage>
</organism>